<name>A0A1Q8QPK7_9FIRM</name>
<protein>
    <recommendedName>
        <fullName evidence="4">DUF1440 domain-containing protein</fullName>
    </recommendedName>
</protein>
<keyword evidence="1" id="KW-0472">Membrane</keyword>
<proteinExistence type="predicted"/>
<reference evidence="2 3" key="1">
    <citation type="submission" date="2016-09" db="EMBL/GenBank/DDBJ databases">
        <title>Complete genome of Desulfosporosinus sp. OL.</title>
        <authorList>
            <person name="Mardanov A."/>
            <person name="Beletsky A."/>
            <person name="Panova A."/>
            <person name="Karnachuk O."/>
            <person name="Ravin N."/>
        </authorList>
    </citation>
    <scope>NUCLEOTIDE SEQUENCE [LARGE SCALE GENOMIC DNA]</scope>
    <source>
        <strain evidence="2 3">OL</strain>
    </source>
</reference>
<keyword evidence="3" id="KW-1185">Reference proteome</keyword>
<evidence type="ECO:0008006" key="4">
    <source>
        <dbReference type="Google" id="ProtNLM"/>
    </source>
</evidence>
<evidence type="ECO:0000313" key="3">
    <source>
        <dbReference type="Proteomes" id="UP000186102"/>
    </source>
</evidence>
<dbReference type="EMBL" id="MLBF01000034">
    <property type="protein sequence ID" value="OLN29267.1"/>
    <property type="molecule type" value="Genomic_DNA"/>
</dbReference>
<dbReference type="Proteomes" id="UP000186102">
    <property type="component" value="Unassembled WGS sequence"/>
</dbReference>
<evidence type="ECO:0000256" key="1">
    <source>
        <dbReference type="SAM" id="Phobius"/>
    </source>
</evidence>
<organism evidence="2 3">
    <name type="scientific">Desulfosporosinus metallidurans</name>
    <dbReference type="NCBI Taxonomy" id="1888891"/>
    <lineage>
        <taxon>Bacteria</taxon>
        <taxon>Bacillati</taxon>
        <taxon>Bacillota</taxon>
        <taxon>Clostridia</taxon>
        <taxon>Eubacteriales</taxon>
        <taxon>Desulfitobacteriaceae</taxon>
        <taxon>Desulfosporosinus</taxon>
    </lineage>
</organism>
<dbReference type="RefSeq" id="WP_075366066.1">
    <property type="nucleotide sequence ID" value="NZ_MLBF01000034.1"/>
</dbReference>
<dbReference type="OrthoDB" id="1798220at2"/>
<dbReference type="InterPro" id="IPR046739">
    <property type="entry name" value="DUF6789"/>
</dbReference>
<sequence>MRVLDKVDRITKFLSVGKKMKDSIPIGFLGGLMGTIAMGLSNIIFKKTGLSEKTYAQYAGSVLLSPFRLVFEQNILLGQILHLITGSILGIPMFIILRKTGKDNHQFKGAVYGIFTWEMLYSFGQRLGIIRTKTYTTRTHITSLIDNLVYGFASTSTMVFLADHSVFPKASNQQIETPSESQMPKQYNIPKGNPTYTNENEINIVQ</sequence>
<accession>A0A1Q8QPK7</accession>
<dbReference type="Pfam" id="PF20587">
    <property type="entry name" value="DUF6789"/>
    <property type="match status" value="1"/>
</dbReference>
<evidence type="ECO:0000313" key="2">
    <source>
        <dbReference type="EMBL" id="OLN29267.1"/>
    </source>
</evidence>
<keyword evidence="1" id="KW-1133">Transmembrane helix</keyword>
<keyword evidence="1" id="KW-0812">Transmembrane</keyword>
<feature type="transmembrane region" description="Helical" evidence="1">
    <location>
        <begin position="24"/>
        <end position="45"/>
    </location>
</feature>
<comment type="caution">
    <text evidence="2">The sequence shown here is derived from an EMBL/GenBank/DDBJ whole genome shotgun (WGS) entry which is preliminary data.</text>
</comment>
<feature type="transmembrane region" description="Helical" evidence="1">
    <location>
        <begin position="75"/>
        <end position="97"/>
    </location>
</feature>
<dbReference type="AlphaFoldDB" id="A0A1Q8QPK7"/>
<gene>
    <name evidence="2" type="ORF">DSOL_3604</name>
</gene>